<reference evidence="2" key="1">
    <citation type="submission" date="2013-09" db="EMBL/GenBank/DDBJ databases">
        <title>Corchorus olitorius genome sequencing.</title>
        <authorList>
            <person name="Alam M."/>
            <person name="Haque M.S."/>
            <person name="Islam M.S."/>
            <person name="Emdad E.M."/>
            <person name="Islam M.M."/>
            <person name="Ahmed B."/>
            <person name="Halim A."/>
            <person name="Hossen Q.M.M."/>
            <person name="Hossain M.Z."/>
            <person name="Ahmed R."/>
            <person name="Khan M.M."/>
            <person name="Islam R."/>
            <person name="Rashid M.M."/>
            <person name="Khan S.A."/>
            <person name="Rahman M.S."/>
            <person name="Alam M."/>
            <person name="Yahiya A.S."/>
            <person name="Khan M.S."/>
            <person name="Azam M.S."/>
            <person name="Haque T."/>
            <person name="Lashkar M.Z.H."/>
            <person name="Akhand A.I."/>
            <person name="Morshed G."/>
            <person name="Roy S."/>
            <person name="Uddin K.S."/>
            <person name="Rabeya T."/>
            <person name="Hossain A.S."/>
            <person name="Chowdhury A."/>
            <person name="Snigdha A.R."/>
            <person name="Mortoza M.S."/>
            <person name="Matin S.A."/>
            <person name="Hoque S.M.E."/>
            <person name="Islam M.K."/>
            <person name="Roy D.K."/>
            <person name="Haider R."/>
            <person name="Moosa M.M."/>
            <person name="Elias S.M."/>
            <person name="Hasan A.M."/>
            <person name="Jahan S."/>
            <person name="Shafiuddin M."/>
            <person name="Mahmood N."/>
            <person name="Shommy N.S."/>
        </authorList>
    </citation>
    <scope>NUCLEOTIDE SEQUENCE [LARGE SCALE GENOMIC DNA]</scope>
    <source>
        <strain evidence="2">cv. O-4</strain>
    </source>
</reference>
<evidence type="ECO:0000313" key="1">
    <source>
        <dbReference type="EMBL" id="OMO98212.1"/>
    </source>
</evidence>
<organism evidence="1 2">
    <name type="scientific">Corchorus olitorius</name>
    <dbReference type="NCBI Taxonomy" id="93759"/>
    <lineage>
        <taxon>Eukaryota</taxon>
        <taxon>Viridiplantae</taxon>
        <taxon>Streptophyta</taxon>
        <taxon>Embryophyta</taxon>
        <taxon>Tracheophyta</taxon>
        <taxon>Spermatophyta</taxon>
        <taxon>Magnoliopsida</taxon>
        <taxon>eudicotyledons</taxon>
        <taxon>Gunneridae</taxon>
        <taxon>Pentapetalae</taxon>
        <taxon>rosids</taxon>
        <taxon>malvids</taxon>
        <taxon>Malvales</taxon>
        <taxon>Malvaceae</taxon>
        <taxon>Grewioideae</taxon>
        <taxon>Apeibeae</taxon>
        <taxon>Corchorus</taxon>
    </lineage>
</organism>
<protein>
    <submittedName>
        <fullName evidence="1">Uncharacterized protein</fullName>
    </submittedName>
</protein>
<sequence length="33" mass="3595">MKPPIKPSQVSNNVPFSLSEMDTSISAFGDLEK</sequence>
<dbReference type="AlphaFoldDB" id="A0A1R3JTI0"/>
<dbReference type="Proteomes" id="UP000187203">
    <property type="component" value="Unassembled WGS sequence"/>
</dbReference>
<accession>A0A1R3JTI0</accession>
<keyword evidence="2" id="KW-1185">Reference proteome</keyword>
<gene>
    <name evidence="1" type="ORF">COLO4_14063</name>
</gene>
<dbReference type="EMBL" id="AWUE01015370">
    <property type="protein sequence ID" value="OMO98212.1"/>
    <property type="molecule type" value="Genomic_DNA"/>
</dbReference>
<name>A0A1R3JTI0_9ROSI</name>
<proteinExistence type="predicted"/>
<evidence type="ECO:0000313" key="2">
    <source>
        <dbReference type="Proteomes" id="UP000187203"/>
    </source>
</evidence>
<comment type="caution">
    <text evidence="1">The sequence shown here is derived from an EMBL/GenBank/DDBJ whole genome shotgun (WGS) entry which is preliminary data.</text>
</comment>